<dbReference type="Proteomes" id="UP001180754">
    <property type="component" value="Unassembled WGS sequence"/>
</dbReference>
<dbReference type="InterPro" id="IPR040828">
    <property type="entry name" value="pPIWI_RE_REase"/>
</dbReference>
<dbReference type="EMBL" id="JAVRFD010000025">
    <property type="protein sequence ID" value="MDT0548221.1"/>
    <property type="molecule type" value="Genomic_DNA"/>
</dbReference>
<proteinExistence type="predicted"/>
<dbReference type="Pfam" id="PF18156">
    <property type="entry name" value="pPIWI_RE_Y"/>
    <property type="match status" value="1"/>
</dbReference>
<dbReference type="RefSeq" id="WP_311728789.1">
    <property type="nucleotide sequence ID" value="NZ_JAVRFD010000025.1"/>
</dbReference>
<keyword evidence="4" id="KW-1185">Reference proteome</keyword>
<feature type="domain" description="REase associating with pPIWI RE" evidence="1">
    <location>
        <begin position="259"/>
        <end position="374"/>
    </location>
</feature>
<evidence type="ECO:0000313" key="4">
    <source>
        <dbReference type="Proteomes" id="UP001180754"/>
    </source>
</evidence>
<gene>
    <name evidence="3" type="ORF">RND15_36860</name>
</gene>
<dbReference type="Pfam" id="PF18154">
    <property type="entry name" value="pPIWI_RE_REase"/>
    <property type="match status" value="1"/>
</dbReference>
<sequence>MPDRPLVPDWLANPDVVLVRDVATAVIRLDGVENLDSFTLPYPAEAQRALDATVLACLRTAARPPSGLPELIRWCRTRPLGSWPLDRIPERLFAAEDRLIDAESGEPTQLCHELAVRGVGDSTGRQYDRLVIHEAMRACRDASSPESYTAFRRLLVTRPVLTEAEWSELSNDLFLDPVWFLIEEIYAPAPAGCRKDGAYLCCGRCLTLLTPLAEGGWWCERDECRYRAAAPHGRLLEAADVGELRQLRRPLRQFVTGPGRAEVDLERTLRELGLAVEMWPGYDAYDLRITFPDSHVWAVDVKDWAHPGFLGRAAEAVRPDPPYDEACWVVPRFRVQTRRDYLDVFAQKRPAHAAGLRLLTDDQLIKAARARLCGERGLDACIAPPATPENGADHA</sequence>
<organism evidence="3 4">
    <name type="scientific">Streptomyces lonegramiae</name>
    <dbReference type="NCBI Taxonomy" id="3075524"/>
    <lineage>
        <taxon>Bacteria</taxon>
        <taxon>Bacillati</taxon>
        <taxon>Actinomycetota</taxon>
        <taxon>Actinomycetes</taxon>
        <taxon>Kitasatosporales</taxon>
        <taxon>Streptomycetaceae</taxon>
        <taxon>Streptomyces</taxon>
    </lineage>
</organism>
<reference evidence="3" key="1">
    <citation type="submission" date="2024-05" db="EMBL/GenBank/DDBJ databases">
        <title>30 novel species of actinomycetes from the DSMZ collection.</title>
        <authorList>
            <person name="Nouioui I."/>
        </authorList>
    </citation>
    <scope>NUCLEOTIDE SEQUENCE</scope>
    <source>
        <strain evidence="3">DSM 41529</strain>
    </source>
</reference>
<comment type="caution">
    <text evidence="3">The sequence shown here is derived from an EMBL/GenBank/DDBJ whole genome shotgun (WGS) entry which is preliminary data.</text>
</comment>
<name>A0ABU2XQN3_9ACTN</name>
<feature type="domain" description="pPIWI-RE three-gene island" evidence="2">
    <location>
        <begin position="18"/>
        <end position="162"/>
    </location>
</feature>
<evidence type="ECO:0008006" key="5">
    <source>
        <dbReference type="Google" id="ProtNLM"/>
    </source>
</evidence>
<evidence type="ECO:0000313" key="3">
    <source>
        <dbReference type="EMBL" id="MDT0548221.1"/>
    </source>
</evidence>
<evidence type="ECO:0000259" key="1">
    <source>
        <dbReference type="Pfam" id="PF18154"/>
    </source>
</evidence>
<protein>
    <recommendedName>
        <fullName evidence="5">REase associating with pPIWI RE domain-containing protein</fullName>
    </recommendedName>
</protein>
<accession>A0ABU2XQN3</accession>
<dbReference type="InterPro" id="IPR041191">
    <property type="entry name" value="pPIWI_RE_Y"/>
</dbReference>
<evidence type="ECO:0000259" key="2">
    <source>
        <dbReference type="Pfam" id="PF18156"/>
    </source>
</evidence>